<dbReference type="PROSITE" id="PS50244">
    <property type="entry name" value="S5A_REDUCTASE"/>
    <property type="match status" value="1"/>
</dbReference>
<dbReference type="Gene3D" id="1.20.120.1630">
    <property type="match status" value="1"/>
</dbReference>
<dbReference type="PIRSF" id="PIRSF015596">
    <property type="entry name" value="5_alpha-SR2"/>
    <property type="match status" value="1"/>
</dbReference>
<feature type="transmembrane region" description="Helical" evidence="5">
    <location>
        <begin position="6"/>
        <end position="27"/>
    </location>
</feature>
<feature type="transmembrane region" description="Helical" evidence="5">
    <location>
        <begin position="61"/>
        <end position="84"/>
    </location>
</feature>
<dbReference type="GO" id="GO:0016020">
    <property type="term" value="C:membrane"/>
    <property type="evidence" value="ECO:0007669"/>
    <property type="project" value="UniProtKB-SubCell"/>
</dbReference>
<gene>
    <name evidence="7" type="ORF">SAMN02745150_01014</name>
</gene>
<dbReference type="FunFam" id="1.20.120.1630:FF:000014">
    <property type="entry name" value="Steroid 5-alpha reductase, putative"/>
    <property type="match status" value="1"/>
</dbReference>
<evidence type="ECO:0000313" key="8">
    <source>
        <dbReference type="Proteomes" id="UP000240042"/>
    </source>
</evidence>
<accession>A0A1I1EFF2</accession>
<dbReference type="Pfam" id="PF02544">
    <property type="entry name" value="Steroid_dh"/>
    <property type="match status" value="1"/>
</dbReference>
<feature type="domain" description="3-oxo-5-alpha-steroid 4-dehydrogenase C-terminal" evidence="6">
    <location>
        <begin position="104"/>
        <end position="256"/>
    </location>
</feature>
<keyword evidence="8" id="KW-1185">Reference proteome</keyword>
<evidence type="ECO:0000256" key="4">
    <source>
        <dbReference type="ARBA" id="ARBA00023136"/>
    </source>
</evidence>
<name>A0A1I1EFF2_BREAD</name>
<evidence type="ECO:0000256" key="3">
    <source>
        <dbReference type="ARBA" id="ARBA00022989"/>
    </source>
</evidence>
<sequence length="256" mass="29915">MSEGLFYNVTFSVFLLLPFIVFLGLVFGKVKAPYGRYTTPAWGPIIPAKLGWIIMEAPSSILFLVFFLLAPSLTPGQIALFFIWQFHYFYRSFIYPFLSQHSKGMAVVLMFSALIFQVFNTYFQARWIYKFAPPDFYGDGYLTSWQFILGLAIFLLGTFINRQSDTILRHLRSSSDNKSYKIPYGGLFRLVSCPNYLGEIIIWLGWAIMLKSWVGFAFFLWTVSNLVPRAMMNHQWYLERFPNYPKDRKVLIPHIF</sequence>
<comment type="subcellular location">
    <subcellularLocation>
        <location evidence="1">Membrane</location>
        <topology evidence="1">Multi-pass membrane protein</topology>
    </subcellularLocation>
</comment>
<evidence type="ECO:0000259" key="6">
    <source>
        <dbReference type="Pfam" id="PF02544"/>
    </source>
</evidence>
<dbReference type="PANTHER" id="PTHR10556:SF43">
    <property type="entry name" value="STEROID 5-ALPHA-REDUCTASE DET2"/>
    <property type="match status" value="1"/>
</dbReference>
<keyword evidence="3 5" id="KW-1133">Transmembrane helix</keyword>
<dbReference type="EMBL" id="FOKY01000009">
    <property type="protein sequence ID" value="SFB83673.1"/>
    <property type="molecule type" value="Genomic_DNA"/>
</dbReference>
<evidence type="ECO:0000256" key="1">
    <source>
        <dbReference type="ARBA" id="ARBA00004141"/>
    </source>
</evidence>
<keyword evidence="4 5" id="KW-0472">Membrane</keyword>
<evidence type="ECO:0000256" key="2">
    <source>
        <dbReference type="ARBA" id="ARBA00022692"/>
    </source>
</evidence>
<dbReference type="RefSeq" id="WP_092319273.1">
    <property type="nucleotide sequence ID" value="NZ_FOKY01000009.1"/>
</dbReference>
<evidence type="ECO:0000313" key="7">
    <source>
        <dbReference type="EMBL" id="SFB83673.1"/>
    </source>
</evidence>
<dbReference type="STRING" id="34097.SAMN02745150_01014"/>
<dbReference type="AlphaFoldDB" id="A0A1I1EFF2"/>
<evidence type="ECO:0000256" key="5">
    <source>
        <dbReference type="SAM" id="Phobius"/>
    </source>
</evidence>
<dbReference type="OrthoDB" id="9779233at2"/>
<keyword evidence="2 5" id="KW-0812">Transmembrane</keyword>
<feature type="transmembrane region" description="Helical" evidence="5">
    <location>
        <begin position="105"/>
        <end position="123"/>
    </location>
</feature>
<organism evidence="7 8">
    <name type="scientific">Brevinema andersonii</name>
    <dbReference type="NCBI Taxonomy" id="34097"/>
    <lineage>
        <taxon>Bacteria</taxon>
        <taxon>Pseudomonadati</taxon>
        <taxon>Spirochaetota</taxon>
        <taxon>Spirochaetia</taxon>
        <taxon>Brevinematales</taxon>
        <taxon>Brevinemataceae</taxon>
        <taxon>Brevinema</taxon>
    </lineage>
</organism>
<dbReference type="Proteomes" id="UP000240042">
    <property type="component" value="Unassembled WGS sequence"/>
</dbReference>
<protein>
    <submittedName>
        <fullName evidence="7">Steroid 5-alpha-reductase</fullName>
    </submittedName>
</protein>
<proteinExistence type="predicted"/>
<reference evidence="8" key="1">
    <citation type="submission" date="2016-10" db="EMBL/GenBank/DDBJ databases">
        <authorList>
            <person name="Varghese N."/>
            <person name="Submissions S."/>
        </authorList>
    </citation>
    <scope>NUCLEOTIDE SEQUENCE [LARGE SCALE GENOMIC DNA]</scope>
    <source>
        <strain evidence="8">ATCC 43811</strain>
    </source>
</reference>
<dbReference type="InterPro" id="IPR039357">
    <property type="entry name" value="SRD5A/TECR"/>
</dbReference>
<dbReference type="InterPro" id="IPR016636">
    <property type="entry name" value="3-oxo-5-alpha-steroid_4-DH"/>
</dbReference>
<dbReference type="GO" id="GO:0008202">
    <property type="term" value="P:steroid metabolic process"/>
    <property type="evidence" value="ECO:0007669"/>
    <property type="project" value="InterPro"/>
</dbReference>
<dbReference type="InterPro" id="IPR001104">
    <property type="entry name" value="3-oxo-5_a-steroid_4-DH_C"/>
</dbReference>
<dbReference type="GO" id="GO:0003865">
    <property type="term" value="F:3-oxo-5-alpha-steroid 4-dehydrogenase activity"/>
    <property type="evidence" value="ECO:0007669"/>
    <property type="project" value="InterPro"/>
</dbReference>
<feature type="transmembrane region" description="Helical" evidence="5">
    <location>
        <begin position="143"/>
        <end position="161"/>
    </location>
</feature>
<dbReference type="PANTHER" id="PTHR10556">
    <property type="entry name" value="3-OXO-5-ALPHA-STEROID 4-DEHYDROGENASE"/>
    <property type="match status" value="1"/>
</dbReference>